<dbReference type="Proteomes" id="UP000193642">
    <property type="component" value="Unassembled WGS sequence"/>
</dbReference>
<accession>A0A1Y2BIC1</accession>
<keyword evidence="2" id="KW-1185">Reference proteome</keyword>
<name>A0A1Y2BIC1_9FUNG</name>
<proteinExistence type="predicted"/>
<evidence type="ECO:0000313" key="1">
    <source>
        <dbReference type="EMBL" id="ORY34538.1"/>
    </source>
</evidence>
<gene>
    <name evidence="1" type="ORF">BCR33DRAFT_770788</name>
</gene>
<evidence type="ECO:0000313" key="2">
    <source>
        <dbReference type="Proteomes" id="UP000193642"/>
    </source>
</evidence>
<sequence>MECISQAIVDLNPSILNLKGFIGHEVVKKLSMCTHLRYLTIEYDDSEAFVGSINLNEVALGLVCIPNLRELSLISSHQLQLEVMKIAGRKLQIVLKRFRSAHFILTVIRKKKLN</sequence>
<comment type="caution">
    <text evidence="1">The sequence shown here is derived from an EMBL/GenBank/DDBJ whole genome shotgun (WGS) entry which is preliminary data.</text>
</comment>
<protein>
    <submittedName>
        <fullName evidence="1">Uncharacterized protein</fullName>
    </submittedName>
</protein>
<dbReference type="AlphaFoldDB" id="A0A1Y2BIC1"/>
<dbReference type="EMBL" id="MCGO01000061">
    <property type="protein sequence ID" value="ORY34538.1"/>
    <property type="molecule type" value="Genomic_DNA"/>
</dbReference>
<organism evidence="1 2">
    <name type="scientific">Rhizoclosmatium globosum</name>
    <dbReference type="NCBI Taxonomy" id="329046"/>
    <lineage>
        <taxon>Eukaryota</taxon>
        <taxon>Fungi</taxon>
        <taxon>Fungi incertae sedis</taxon>
        <taxon>Chytridiomycota</taxon>
        <taxon>Chytridiomycota incertae sedis</taxon>
        <taxon>Chytridiomycetes</taxon>
        <taxon>Chytridiales</taxon>
        <taxon>Chytriomycetaceae</taxon>
        <taxon>Rhizoclosmatium</taxon>
    </lineage>
</organism>
<reference evidence="1 2" key="1">
    <citation type="submission" date="2016-07" db="EMBL/GenBank/DDBJ databases">
        <title>Pervasive Adenine N6-methylation of Active Genes in Fungi.</title>
        <authorList>
            <consortium name="DOE Joint Genome Institute"/>
            <person name="Mondo S.J."/>
            <person name="Dannebaum R.O."/>
            <person name="Kuo R.C."/>
            <person name="Labutti K."/>
            <person name="Haridas S."/>
            <person name="Kuo A."/>
            <person name="Salamov A."/>
            <person name="Ahrendt S.R."/>
            <person name="Lipzen A."/>
            <person name="Sullivan W."/>
            <person name="Andreopoulos W.B."/>
            <person name="Clum A."/>
            <person name="Lindquist E."/>
            <person name="Daum C."/>
            <person name="Ramamoorthy G.K."/>
            <person name="Gryganskyi A."/>
            <person name="Culley D."/>
            <person name="Magnuson J.K."/>
            <person name="James T.Y."/>
            <person name="O'Malley M.A."/>
            <person name="Stajich J.E."/>
            <person name="Spatafora J.W."/>
            <person name="Visel A."/>
            <person name="Grigoriev I.V."/>
        </authorList>
    </citation>
    <scope>NUCLEOTIDE SEQUENCE [LARGE SCALE GENOMIC DNA]</scope>
    <source>
        <strain evidence="1 2">JEL800</strain>
    </source>
</reference>